<dbReference type="EMBL" id="CP054615">
    <property type="protein sequence ID" value="QKS49100.1"/>
    <property type="molecule type" value="Genomic_DNA"/>
</dbReference>
<dbReference type="GO" id="GO:0005829">
    <property type="term" value="C:cytosol"/>
    <property type="evidence" value="ECO:0007669"/>
    <property type="project" value="TreeGrafter"/>
</dbReference>
<dbReference type="PROSITE" id="PS51332">
    <property type="entry name" value="B12_BINDING"/>
    <property type="match status" value="1"/>
</dbReference>
<comment type="cofactor">
    <cofactor evidence="1">
        <name>[4Fe-4S] cluster</name>
        <dbReference type="ChEBI" id="CHEBI:49883"/>
    </cofactor>
</comment>
<feature type="domain" description="Radical SAM core" evidence="7">
    <location>
        <begin position="191"/>
        <end position="415"/>
    </location>
</feature>
<evidence type="ECO:0000256" key="5">
    <source>
        <dbReference type="ARBA" id="ARBA00023014"/>
    </source>
</evidence>
<keyword evidence="8" id="KW-0614">Plasmid</keyword>
<dbReference type="KEGG" id="aoz:HUE56_00900"/>
<dbReference type="RefSeq" id="WP_174756974.1">
    <property type="nucleotide sequence ID" value="NZ_BSOV01000032.1"/>
</dbReference>
<dbReference type="SMART" id="SM00729">
    <property type="entry name" value="Elp3"/>
    <property type="match status" value="1"/>
</dbReference>
<keyword evidence="3" id="KW-0479">Metal-binding</keyword>
<gene>
    <name evidence="8" type="ORF">HUE56_00900</name>
</gene>
<dbReference type="PANTHER" id="PTHR43409">
    <property type="entry name" value="ANAEROBIC MAGNESIUM-PROTOPORPHYRIN IX MONOMETHYL ESTER CYCLASE-RELATED"/>
    <property type="match status" value="1"/>
</dbReference>
<keyword evidence="5" id="KW-0411">Iron-sulfur</keyword>
<keyword evidence="9" id="KW-1185">Reference proteome</keyword>
<dbReference type="Gene3D" id="3.40.50.280">
    <property type="entry name" value="Cobalamin-binding domain"/>
    <property type="match status" value="1"/>
</dbReference>
<evidence type="ECO:0000256" key="4">
    <source>
        <dbReference type="ARBA" id="ARBA00023004"/>
    </source>
</evidence>
<dbReference type="InterPro" id="IPR051198">
    <property type="entry name" value="BchE-like"/>
</dbReference>
<keyword evidence="2" id="KW-0949">S-adenosyl-L-methionine</keyword>
<protein>
    <submittedName>
        <fullName evidence="8">B12-binding domain-containing radical SAM protein</fullName>
    </submittedName>
</protein>
<sequence length="686" mass="78040">MSIKISFADLTHTGQVIAANTFPYGISLVAAYAKQKFGDEIDVEIFKYPDDFSGYLNRGVPQIACFSNYLWNTRLAYAYAERIKQKNPKVVIVFGGPTYPGEEAEQRRWLEAHPAVDFYVWLEGERAFSLLLERLIAVDLNVTAMKKARELIGGVHYISGDTMVRGEVLERVGDLDEIPSPYLLGLLEKFFDPVLIPMIEMARGCPFQCTFCEIGRTYFNKVRRHSFERLHEELHYIADRAKTPDLLFSDSNFGMYREDLDICRILADLRRERKWPKYVANSSGKNQKERVLEAARILDGAMVLTVSIQTADEKILENVKRKNISLDQIVAVGKSAEETGANSYCEIILGLPGDSRDAHFRSVASMVDANINDVMMYQAMMLPGSEISDAAYRERFGLVGRFRVLPRCFGFYDMLGDQVGVVEMEEICVSQNSLSYEDYLVCRALDLSVELFHNGGVFRELCNFLNLHGVPTSRFLVQTHAAAFAPDSGLAAIYDGYMRENDEKLWMIQEELEQFVAQPEIITRYISGELGSSELYKYKAIAFFQHQEDLHHIAFATGRQLLQDAGALNDLAENYLTQLKRFSLLRKDSLLESALDIVETFDFDFVALMGKRFEADPADYTGRRHQLRIRHTDEQRQLIEAYIRQYGTSTNGLGRFLLRTHVNKLYRGPSYLEVDVNAGSTVTAHA</sequence>
<organism evidence="8 9">
    <name type="scientific">Azospirillum oryzae</name>
    <dbReference type="NCBI Taxonomy" id="286727"/>
    <lineage>
        <taxon>Bacteria</taxon>
        <taxon>Pseudomonadati</taxon>
        <taxon>Pseudomonadota</taxon>
        <taxon>Alphaproteobacteria</taxon>
        <taxon>Rhodospirillales</taxon>
        <taxon>Azospirillaceae</taxon>
        <taxon>Azospirillum</taxon>
    </lineage>
</organism>
<name>A0A6N1ACB1_9PROT</name>
<dbReference type="InterPro" id="IPR023404">
    <property type="entry name" value="rSAM_horseshoe"/>
</dbReference>
<evidence type="ECO:0000259" key="7">
    <source>
        <dbReference type="PROSITE" id="PS51918"/>
    </source>
</evidence>
<evidence type="ECO:0000313" key="8">
    <source>
        <dbReference type="EMBL" id="QKS49100.1"/>
    </source>
</evidence>
<feature type="domain" description="B12-binding" evidence="6">
    <location>
        <begin position="9"/>
        <end position="142"/>
    </location>
</feature>
<dbReference type="Gene3D" id="3.80.30.20">
    <property type="entry name" value="tm_1862 like domain"/>
    <property type="match status" value="1"/>
</dbReference>
<dbReference type="SUPFAM" id="SSF102114">
    <property type="entry name" value="Radical SAM enzymes"/>
    <property type="match status" value="1"/>
</dbReference>
<dbReference type="GO" id="GO:0046872">
    <property type="term" value="F:metal ion binding"/>
    <property type="evidence" value="ECO:0007669"/>
    <property type="project" value="UniProtKB-KW"/>
</dbReference>
<dbReference type="GO" id="GO:0003824">
    <property type="term" value="F:catalytic activity"/>
    <property type="evidence" value="ECO:0007669"/>
    <property type="project" value="InterPro"/>
</dbReference>
<proteinExistence type="predicted"/>
<dbReference type="GO" id="GO:0051539">
    <property type="term" value="F:4 iron, 4 sulfur cluster binding"/>
    <property type="evidence" value="ECO:0007669"/>
    <property type="project" value="UniProtKB-KW"/>
</dbReference>
<dbReference type="Pfam" id="PF02310">
    <property type="entry name" value="B12-binding"/>
    <property type="match status" value="1"/>
</dbReference>
<dbReference type="SFLD" id="SFLDG01123">
    <property type="entry name" value="methyltransferase_(Class_B)"/>
    <property type="match status" value="1"/>
</dbReference>
<dbReference type="Pfam" id="PF04055">
    <property type="entry name" value="Radical_SAM"/>
    <property type="match status" value="1"/>
</dbReference>
<dbReference type="SFLD" id="SFLDG01082">
    <property type="entry name" value="B12-binding_domain_containing"/>
    <property type="match status" value="1"/>
</dbReference>
<evidence type="ECO:0000256" key="2">
    <source>
        <dbReference type="ARBA" id="ARBA00022691"/>
    </source>
</evidence>
<reference evidence="8 9" key="1">
    <citation type="submission" date="2020-06" db="EMBL/GenBank/DDBJ databases">
        <title>Complete genome of Azosprillum oryzae KACC14407.</title>
        <authorList>
            <person name="Kim M."/>
            <person name="Park Y.-J."/>
            <person name="Shin J.-H."/>
        </authorList>
    </citation>
    <scope>NUCLEOTIDE SEQUENCE [LARGE SCALE GENOMIC DNA]</scope>
    <source>
        <strain evidence="8 9">KACC 14407</strain>
        <plasmid evidence="8 9">unnamed1</plasmid>
    </source>
</reference>
<dbReference type="InterPro" id="IPR006638">
    <property type="entry name" value="Elp3/MiaA/NifB-like_rSAM"/>
</dbReference>
<evidence type="ECO:0000259" key="6">
    <source>
        <dbReference type="PROSITE" id="PS51332"/>
    </source>
</evidence>
<dbReference type="InterPro" id="IPR006158">
    <property type="entry name" value="Cobalamin-bd"/>
</dbReference>
<dbReference type="SFLD" id="SFLDS00029">
    <property type="entry name" value="Radical_SAM"/>
    <property type="match status" value="1"/>
</dbReference>
<dbReference type="GO" id="GO:0031419">
    <property type="term" value="F:cobalamin binding"/>
    <property type="evidence" value="ECO:0007669"/>
    <property type="project" value="InterPro"/>
</dbReference>
<accession>A0A6N1ACB1</accession>
<evidence type="ECO:0000313" key="9">
    <source>
        <dbReference type="Proteomes" id="UP000509702"/>
    </source>
</evidence>
<geneLocation type="plasmid" evidence="8 9">
    <name>unnamed1</name>
</geneLocation>
<evidence type="ECO:0000256" key="1">
    <source>
        <dbReference type="ARBA" id="ARBA00001966"/>
    </source>
</evidence>
<dbReference type="InterPro" id="IPR007197">
    <property type="entry name" value="rSAM"/>
</dbReference>
<dbReference type="AlphaFoldDB" id="A0A6N1ACB1"/>
<evidence type="ECO:0000256" key="3">
    <source>
        <dbReference type="ARBA" id="ARBA00022723"/>
    </source>
</evidence>
<dbReference type="InterPro" id="IPR058240">
    <property type="entry name" value="rSAM_sf"/>
</dbReference>
<dbReference type="InterPro" id="IPR034466">
    <property type="entry name" value="Methyltransferase_Class_B"/>
</dbReference>
<keyword evidence="4" id="KW-0408">Iron</keyword>
<dbReference type="PANTHER" id="PTHR43409:SF16">
    <property type="entry name" value="SLR0320 PROTEIN"/>
    <property type="match status" value="1"/>
</dbReference>
<dbReference type="PROSITE" id="PS51918">
    <property type="entry name" value="RADICAL_SAM"/>
    <property type="match status" value="1"/>
</dbReference>
<dbReference type="Proteomes" id="UP000509702">
    <property type="component" value="Plasmid unnamed1"/>
</dbReference>
<dbReference type="CDD" id="cd01335">
    <property type="entry name" value="Radical_SAM"/>
    <property type="match status" value="1"/>
</dbReference>